<reference evidence="9 10" key="1">
    <citation type="submission" date="2016-10" db="EMBL/GenBank/DDBJ databases">
        <authorList>
            <person name="de Groot N.N."/>
        </authorList>
    </citation>
    <scope>NUCLEOTIDE SEQUENCE [LARGE SCALE GENOMIC DNA]</scope>
    <source>
        <strain evidence="9 10">DSM 18979</strain>
    </source>
</reference>
<keyword evidence="2" id="KW-0813">Transport</keyword>
<feature type="transmembrane region" description="Helical" evidence="7">
    <location>
        <begin position="359"/>
        <end position="378"/>
    </location>
</feature>
<dbReference type="InterPro" id="IPR011701">
    <property type="entry name" value="MFS"/>
</dbReference>
<keyword evidence="10" id="KW-1185">Reference proteome</keyword>
<evidence type="ECO:0000259" key="8">
    <source>
        <dbReference type="PROSITE" id="PS50850"/>
    </source>
</evidence>
<keyword evidence="6 7" id="KW-0472">Membrane</keyword>
<evidence type="ECO:0000256" key="7">
    <source>
        <dbReference type="SAM" id="Phobius"/>
    </source>
</evidence>
<keyword evidence="4 7" id="KW-0812">Transmembrane</keyword>
<feature type="transmembrane region" description="Helical" evidence="7">
    <location>
        <begin position="72"/>
        <end position="94"/>
    </location>
</feature>
<feature type="transmembrane region" description="Helical" evidence="7">
    <location>
        <begin position="275"/>
        <end position="307"/>
    </location>
</feature>
<dbReference type="GO" id="GO:0022857">
    <property type="term" value="F:transmembrane transporter activity"/>
    <property type="evidence" value="ECO:0007669"/>
    <property type="project" value="InterPro"/>
</dbReference>
<dbReference type="SUPFAM" id="SSF103473">
    <property type="entry name" value="MFS general substrate transporter"/>
    <property type="match status" value="1"/>
</dbReference>
<evidence type="ECO:0000256" key="5">
    <source>
        <dbReference type="ARBA" id="ARBA00022989"/>
    </source>
</evidence>
<keyword evidence="3" id="KW-1003">Cell membrane</keyword>
<evidence type="ECO:0000256" key="6">
    <source>
        <dbReference type="ARBA" id="ARBA00023136"/>
    </source>
</evidence>
<feature type="transmembrane region" description="Helical" evidence="7">
    <location>
        <begin position="327"/>
        <end position="352"/>
    </location>
</feature>
<evidence type="ECO:0000313" key="10">
    <source>
        <dbReference type="Proteomes" id="UP000199568"/>
    </source>
</evidence>
<dbReference type="PROSITE" id="PS50850">
    <property type="entry name" value="MFS"/>
    <property type="match status" value="1"/>
</dbReference>
<dbReference type="EMBL" id="FOHU01000030">
    <property type="protein sequence ID" value="SET77204.1"/>
    <property type="molecule type" value="Genomic_DNA"/>
</dbReference>
<dbReference type="PANTHER" id="PTHR43124:SF3">
    <property type="entry name" value="CHLORAMPHENICOL EFFLUX PUMP RV0191"/>
    <property type="match status" value="1"/>
</dbReference>
<dbReference type="AlphaFoldDB" id="A0A1I0H0J3"/>
<feature type="transmembrane region" description="Helical" evidence="7">
    <location>
        <begin position="158"/>
        <end position="176"/>
    </location>
</feature>
<dbReference type="InterPro" id="IPR036259">
    <property type="entry name" value="MFS_trans_sf"/>
</dbReference>
<evidence type="ECO:0000256" key="1">
    <source>
        <dbReference type="ARBA" id="ARBA00004651"/>
    </source>
</evidence>
<protein>
    <submittedName>
        <fullName evidence="9">Predicted arabinose efflux permease, MFS family</fullName>
    </submittedName>
</protein>
<feature type="transmembrane region" description="Helical" evidence="7">
    <location>
        <begin position="209"/>
        <end position="231"/>
    </location>
</feature>
<proteinExistence type="predicted"/>
<organism evidence="9 10">
    <name type="scientific">Natronincola peptidivorans</name>
    <dbReference type="NCBI Taxonomy" id="426128"/>
    <lineage>
        <taxon>Bacteria</taxon>
        <taxon>Bacillati</taxon>
        <taxon>Bacillota</taxon>
        <taxon>Clostridia</taxon>
        <taxon>Peptostreptococcales</taxon>
        <taxon>Natronincolaceae</taxon>
        <taxon>Natronincola</taxon>
    </lineage>
</organism>
<keyword evidence="5 7" id="KW-1133">Transmembrane helix</keyword>
<name>A0A1I0H0J3_9FIRM</name>
<dbReference type="Proteomes" id="UP000199568">
    <property type="component" value="Unassembled WGS sequence"/>
</dbReference>
<dbReference type="RefSeq" id="WP_170834875.1">
    <property type="nucleotide sequence ID" value="NZ_FOHU01000030.1"/>
</dbReference>
<dbReference type="GO" id="GO:0005886">
    <property type="term" value="C:plasma membrane"/>
    <property type="evidence" value="ECO:0007669"/>
    <property type="project" value="UniProtKB-SubCell"/>
</dbReference>
<gene>
    <name evidence="9" type="ORF">SAMN05660297_03454</name>
</gene>
<dbReference type="Gene3D" id="1.20.1250.20">
    <property type="entry name" value="MFS general substrate transporter like domains"/>
    <property type="match status" value="1"/>
</dbReference>
<dbReference type="PANTHER" id="PTHR43124">
    <property type="entry name" value="PURINE EFFLUX PUMP PBUE"/>
    <property type="match status" value="1"/>
</dbReference>
<accession>A0A1I0H0J3</accession>
<dbReference type="InterPro" id="IPR050189">
    <property type="entry name" value="MFS_Efflux_Transporters"/>
</dbReference>
<evidence type="ECO:0000256" key="2">
    <source>
        <dbReference type="ARBA" id="ARBA00022448"/>
    </source>
</evidence>
<feature type="domain" description="Major facilitator superfamily (MFS) profile" evidence="8">
    <location>
        <begin position="6"/>
        <end position="382"/>
    </location>
</feature>
<evidence type="ECO:0000313" key="9">
    <source>
        <dbReference type="EMBL" id="SET77204.1"/>
    </source>
</evidence>
<dbReference type="STRING" id="426128.SAMN05660297_03454"/>
<evidence type="ECO:0000256" key="4">
    <source>
        <dbReference type="ARBA" id="ARBA00022692"/>
    </source>
</evidence>
<comment type="subcellular location">
    <subcellularLocation>
        <location evidence="1">Cell membrane</location>
        <topology evidence="1">Multi-pass membrane protein</topology>
    </subcellularLocation>
</comment>
<feature type="transmembrane region" description="Helical" evidence="7">
    <location>
        <begin position="133"/>
        <end position="152"/>
    </location>
</feature>
<dbReference type="InterPro" id="IPR020846">
    <property type="entry name" value="MFS_dom"/>
</dbReference>
<feature type="transmembrane region" description="Helical" evidence="7">
    <location>
        <begin position="243"/>
        <end position="263"/>
    </location>
</feature>
<sequence length="392" mass="43338">MNYLFIFFVCFLLQFLTSFEMNFINPIIPYLSSYFGIEKSSVIYLNFGFFFVGLFSPFFGMFTDKIGKKKGLFLATLFYIIGTFLSGIAFHPYFFAFSRMITGIGSLTIGATVIAYISDFIPFSQRGKAAGSLRIAFALAIMLAPMSASYMVERFNLKTLYFIVSSMAVVVLFLLLKLPSEPITRNTNGKTIDFVMLLSLLKNRTTQKVVLISFMVMAAPLSLFGFFSIWLDQHFSLGQREIGLIYTLVNSGTMVGVAAATMLSDKIGKFITAKIGFILMAATLFPLSFLNTIPLVVIIVMINALGLDGGFLAFQTLASEVNPKQRTLFMTLISFSHSLCSLIFVVAAPLLYNMGGYRLLNFIGGTASIIAIITLYSLSRDKVVDEGVSELA</sequence>
<dbReference type="Pfam" id="PF07690">
    <property type="entry name" value="MFS_1"/>
    <property type="match status" value="1"/>
</dbReference>
<evidence type="ECO:0000256" key="3">
    <source>
        <dbReference type="ARBA" id="ARBA00022475"/>
    </source>
</evidence>
<feature type="transmembrane region" description="Helical" evidence="7">
    <location>
        <begin position="42"/>
        <end position="60"/>
    </location>
</feature>
<feature type="transmembrane region" description="Helical" evidence="7">
    <location>
        <begin position="100"/>
        <end position="121"/>
    </location>
</feature>